<feature type="region of interest" description="Disordered" evidence="1">
    <location>
        <begin position="1"/>
        <end position="42"/>
    </location>
</feature>
<name>M0N7Q8_9EURY</name>
<feature type="compositionally biased region" description="Polar residues" evidence="1">
    <location>
        <begin position="49"/>
        <end position="61"/>
    </location>
</feature>
<dbReference type="AlphaFoldDB" id="M0N7Q8"/>
<evidence type="ECO:0000313" key="2">
    <source>
        <dbReference type="EMBL" id="EMA52710.1"/>
    </source>
</evidence>
<evidence type="ECO:0000256" key="1">
    <source>
        <dbReference type="SAM" id="MobiDB-lite"/>
    </source>
</evidence>
<gene>
    <name evidence="2" type="ORF">C450_09583</name>
</gene>
<dbReference type="OrthoDB" id="212876at2157"/>
<dbReference type="Proteomes" id="UP000011625">
    <property type="component" value="Unassembled WGS sequence"/>
</dbReference>
<dbReference type="EMBL" id="AOME01000053">
    <property type="protein sequence ID" value="EMA52710.1"/>
    <property type="molecule type" value="Genomic_DNA"/>
</dbReference>
<dbReference type="RefSeq" id="WP_005042970.1">
    <property type="nucleotide sequence ID" value="NZ_AOME01000053.1"/>
</dbReference>
<feature type="region of interest" description="Disordered" evidence="1">
    <location>
        <begin position="49"/>
        <end position="68"/>
    </location>
</feature>
<dbReference type="PATRIC" id="fig|1227456.3.peg.1933"/>
<comment type="caution">
    <text evidence="2">The sequence shown here is derived from an EMBL/GenBank/DDBJ whole genome shotgun (WGS) entry which is preliminary data.</text>
</comment>
<keyword evidence="3" id="KW-1185">Reference proteome</keyword>
<sequence length="248" mass="27566">MNEIEQMETANGGVEATAKMGWRVDSGENSAPEGRDISDSNVRYRSQTATIVPSTEQSSVDESTHESDTERIAATVTNHHLWTGMTPYENVDGKFVFTFDRPMTWHVTTVINDTSVVTVELAPSTEGVGTHSHVLRIRQTLQPIEAERLERYQHDTYRNQPKGKTIDPLQFSGRTVAVSVDTGEQSHQWTVVLPTDSGSYLVQLTTSHTDDTTDQIDDESLGCIGELRKLGIQVLYSFRPKGAEIVVQ</sequence>
<proteinExistence type="predicted"/>
<evidence type="ECO:0000313" key="3">
    <source>
        <dbReference type="Proteomes" id="UP000011625"/>
    </source>
</evidence>
<organism evidence="2 3">
    <name type="scientific">Halococcus salifodinae DSM 8989</name>
    <dbReference type="NCBI Taxonomy" id="1227456"/>
    <lineage>
        <taxon>Archaea</taxon>
        <taxon>Methanobacteriati</taxon>
        <taxon>Methanobacteriota</taxon>
        <taxon>Stenosarchaea group</taxon>
        <taxon>Halobacteria</taxon>
        <taxon>Halobacteriales</taxon>
        <taxon>Halococcaceae</taxon>
        <taxon>Halococcus</taxon>
    </lineage>
</organism>
<accession>M0N7Q8</accession>
<protein>
    <submittedName>
        <fullName evidence="2">Uncharacterized protein</fullName>
    </submittedName>
</protein>
<reference evidence="2 3" key="1">
    <citation type="journal article" date="2014" name="PLoS Genet.">
        <title>Phylogenetically driven sequencing of extremely halophilic archaea reveals strategies for static and dynamic osmo-response.</title>
        <authorList>
            <person name="Becker E.A."/>
            <person name="Seitzer P.M."/>
            <person name="Tritt A."/>
            <person name="Larsen D."/>
            <person name="Krusor M."/>
            <person name="Yao A.I."/>
            <person name="Wu D."/>
            <person name="Madern D."/>
            <person name="Eisen J.A."/>
            <person name="Darling A.E."/>
            <person name="Facciotti M.T."/>
        </authorList>
    </citation>
    <scope>NUCLEOTIDE SEQUENCE [LARGE SCALE GENOMIC DNA]</scope>
    <source>
        <strain evidence="2 3">DSM 8989</strain>
    </source>
</reference>